<reference evidence="2" key="1">
    <citation type="submission" date="2005-09" db="EMBL/GenBank/DDBJ databases">
        <authorList>
            <person name="Mural R.J."/>
            <person name="Li P.W."/>
            <person name="Adams M.D."/>
            <person name="Amanatides P.G."/>
            <person name="Baden-Tillson H."/>
            <person name="Barnstead M."/>
            <person name="Chin S.H."/>
            <person name="Dew I."/>
            <person name="Evans C.A."/>
            <person name="Ferriera S."/>
            <person name="Flanigan M."/>
            <person name="Fosler C."/>
            <person name="Glodek A."/>
            <person name="Gu Z."/>
            <person name="Holt R.A."/>
            <person name="Jennings D."/>
            <person name="Kraft C.L."/>
            <person name="Lu F."/>
            <person name="Nguyen T."/>
            <person name="Nusskern D.R."/>
            <person name="Pfannkoch C.M."/>
            <person name="Sitter C."/>
            <person name="Sutton G.G."/>
            <person name="Venter J.C."/>
            <person name="Wang Z."/>
            <person name="Woodage T."/>
            <person name="Zheng X.H."/>
            <person name="Zhong F."/>
        </authorList>
    </citation>
    <scope>NUCLEOTIDE SEQUENCE [LARGE SCALE GENOMIC DNA]</scope>
    <source>
        <strain>BN</strain>
        <strain evidence="2">Sprague-Dawley</strain>
    </source>
</reference>
<organism evidence="1 2">
    <name type="scientific">Rattus norvegicus</name>
    <name type="common">Rat</name>
    <dbReference type="NCBI Taxonomy" id="10116"/>
    <lineage>
        <taxon>Eukaryota</taxon>
        <taxon>Metazoa</taxon>
        <taxon>Chordata</taxon>
        <taxon>Craniata</taxon>
        <taxon>Vertebrata</taxon>
        <taxon>Euteleostomi</taxon>
        <taxon>Mammalia</taxon>
        <taxon>Eutheria</taxon>
        <taxon>Euarchontoglires</taxon>
        <taxon>Glires</taxon>
        <taxon>Rodentia</taxon>
        <taxon>Myomorpha</taxon>
        <taxon>Muroidea</taxon>
        <taxon>Muridae</taxon>
        <taxon>Murinae</taxon>
        <taxon>Rattus</taxon>
    </lineage>
</organism>
<gene>
    <name evidence="1" type="primary">RGD1560158_predicted</name>
    <name evidence="1" type="ORF">rCG_44516</name>
</gene>
<evidence type="ECO:0000313" key="2">
    <source>
        <dbReference type="Proteomes" id="UP000234681"/>
    </source>
</evidence>
<name>A6I5J3_RAT</name>
<evidence type="ECO:0000313" key="1">
    <source>
        <dbReference type="EMBL" id="EDM10302.1"/>
    </source>
</evidence>
<dbReference type="AlphaFoldDB" id="A6I5J3"/>
<protein>
    <submittedName>
        <fullName evidence="1">RGD1560158 (Predicted), isoform CRA_a</fullName>
    </submittedName>
</protein>
<proteinExistence type="predicted"/>
<sequence length="71" mass="7484">MPDNAILCYICGWSHGSFHVYSLVDGLVPGTSGGVWLVDTVVLSMGLQTPSAPSVFSLTPPLGSPCSVQWF</sequence>
<dbReference type="Proteomes" id="UP000234681">
    <property type="component" value="Chromosome 2"/>
</dbReference>
<accession>A6I5J3</accession>
<dbReference type="EMBL" id="CH473955">
    <property type="protein sequence ID" value="EDM10302.1"/>
    <property type="molecule type" value="Genomic_DNA"/>
</dbReference>